<sequence length="183" mass="20598">MRRLTAVISCSILSIVVDWSLSDIVVGSFKGDDILGFVFVGVRRLCCNASENSSCRAGLLVGFWFGLLPGIASAVCRVWPRDALISLRKFRYLPRHVFYNFVNTMEPKQTILLFQKWTHMHKSGVTSSGAFGEEITSNTLSNLQVSLLRHRQKGQIRLSKNESRTDRLWSQEERGGKSVCRGS</sequence>
<proteinExistence type="predicted"/>
<keyword evidence="1" id="KW-1133">Transmembrane helix</keyword>
<feature type="signal peptide" evidence="2">
    <location>
        <begin position="1"/>
        <end position="22"/>
    </location>
</feature>
<feature type="chain" id="PRO_5043753734" evidence="2">
    <location>
        <begin position="23"/>
        <end position="183"/>
    </location>
</feature>
<dbReference type="Proteomes" id="UP001066276">
    <property type="component" value="Chromosome 4_2"/>
</dbReference>
<accession>A0AAV7SMN2</accession>
<dbReference type="AlphaFoldDB" id="A0AAV7SMN2"/>
<keyword evidence="4" id="KW-1185">Reference proteome</keyword>
<protein>
    <submittedName>
        <fullName evidence="3">Uncharacterized protein</fullName>
    </submittedName>
</protein>
<evidence type="ECO:0000256" key="2">
    <source>
        <dbReference type="SAM" id="SignalP"/>
    </source>
</evidence>
<keyword evidence="2" id="KW-0732">Signal</keyword>
<comment type="caution">
    <text evidence="3">The sequence shown here is derived from an EMBL/GenBank/DDBJ whole genome shotgun (WGS) entry which is preliminary data.</text>
</comment>
<organism evidence="3 4">
    <name type="scientific">Pleurodeles waltl</name>
    <name type="common">Iberian ribbed newt</name>
    <dbReference type="NCBI Taxonomy" id="8319"/>
    <lineage>
        <taxon>Eukaryota</taxon>
        <taxon>Metazoa</taxon>
        <taxon>Chordata</taxon>
        <taxon>Craniata</taxon>
        <taxon>Vertebrata</taxon>
        <taxon>Euteleostomi</taxon>
        <taxon>Amphibia</taxon>
        <taxon>Batrachia</taxon>
        <taxon>Caudata</taxon>
        <taxon>Salamandroidea</taxon>
        <taxon>Salamandridae</taxon>
        <taxon>Pleurodelinae</taxon>
        <taxon>Pleurodeles</taxon>
    </lineage>
</organism>
<dbReference type="EMBL" id="JANPWB010000008">
    <property type="protein sequence ID" value="KAJ1165264.1"/>
    <property type="molecule type" value="Genomic_DNA"/>
</dbReference>
<gene>
    <name evidence="3" type="ORF">NDU88_005692</name>
</gene>
<keyword evidence="1" id="KW-0472">Membrane</keyword>
<name>A0AAV7SMN2_PLEWA</name>
<feature type="transmembrane region" description="Helical" evidence="1">
    <location>
        <begin position="59"/>
        <end position="79"/>
    </location>
</feature>
<reference evidence="3" key="1">
    <citation type="journal article" date="2022" name="bioRxiv">
        <title>Sequencing and chromosome-scale assembly of the giantPleurodeles waltlgenome.</title>
        <authorList>
            <person name="Brown T."/>
            <person name="Elewa A."/>
            <person name="Iarovenko S."/>
            <person name="Subramanian E."/>
            <person name="Araus A.J."/>
            <person name="Petzold A."/>
            <person name="Susuki M."/>
            <person name="Suzuki K.-i.T."/>
            <person name="Hayashi T."/>
            <person name="Toyoda A."/>
            <person name="Oliveira C."/>
            <person name="Osipova E."/>
            <person name="Leigh N.D."/>
            <person name="Simon A."/>
            <person name="Yun M.H."/>
        </authorList>
    </citation>
    <scope>NUCLEOTIDE SEQUENCE</scope>
    <source>
        <strain evidence="3">20211129_DDA</strain>
        <tissue evidence="3">Liver</tissue>
    </source>
</reference>
<evidence type="ECO:0000313" key="4">
    <source>
        <dbReference type="Proteomes" id="UP001066276"/>
    </source>
</evidence>
<keyword evidence="1" id="KW-0812">Transmembrane</keyword>
<evidence type="ECO:0000313" key="3">
    <source>
        <dbReference type="EMBL" id="KAJ1165264.1"/>
    </source>
</evidence>
<evidence type="ECO:0000256" key="1">
    <source>
        <dbReference type="SAM" id="Phobius"/>
    </source>
</evidence>